<dbReference type="FunFam" id="2.40.50.40:FF:000004">
    <property type="entry name" value="C-X-C motif chemokine"/>
    <property type="match status" value="1"/>
</dbReference>
<dbReference type="CDD" id="cd00273">
    <property type="entry name" value="Chemokine_CXC"/>
    <property type="match status" value="1"/>
</dbReference>
<comment type="caution">
    <text evidence="6">The sequence shown here is derived from an EMBL/GenBank/DDBJ whole genome shotgun (WGS) entry which is preliminary data.</text>
</comment>
<dbReference type="SMART" id="SM00199">
    <property type="entry name" value="SCY"/>
    <property type="match status" value="1"/>
</dbReference>
<proteinExistence type="inferred from homology"/>
<sequence>MVPAGLCTTCAAARPIQPIKRACANPAEDFRLRLCRGIPIPGTQGRCRCPQTSSIPINPRYIKSLKYIPKGSHCETLEIIVTMKNRSMICVNPNANWVKIIIKATKGWYLMFVKIQTLCE</sequence>
<dbReference type="SUPFAM" id="SSF54117">
    <property type="entry name" value="Interleukin 8-like chemokines"/>
    <property type="match status" value="1"/>
</dbReference>
<reference evidence="6 7" key="1">
    <citation type="journal article" date="2018" name="Nat. Ecol. Evol.">
        <title>Shark genomes provide insights into elasmobranch evolution and the origin of vertebrates.</title>
        <authorList>
            <person name="Hara Y"/>
            <person name="Yamaguchi K"/>
            <person name="Onimaru K"/>
            <person name="Kadota M"/>
            <person name="Koyanagi M"/>
            <person name="Keeley SD"/>
            <person name="Tatsumi K"/>
            <person name="Tanaka K"/>
            <person name="Motone F"/>
            <person name="Kageyama Y"/>
            <person name="Nozu R"/>
            <person name="Adachi N"/>
            <person name="Nishimura O"/>
            <person name="Nakagawa R"/>
            <person name="Tanegashima C"/>
            <person name="Kiyatake I"/>
            <person name="Matsumoto R"/>
            <person name="Murakumo K"/>
            <person name="Nishida K"/>
            <person name="Terakita A"/>
            <person name="Kuratani S"/>
            <person name="Sato K"/>
            <person name="Hyodo S Kuraku.S."/>
        </authorList>
    </citation>
    <scope>NUCLEOTIDE SEQUENCE [LARGE SCALE GENOMIC DNA]</scope>
</reference>
<protein>
    <recommendedName>
        <fullName evidence="5">Chemokine interleukin-8-like domain-containing protein</fullName>
    </recommendedName>
</protein>
<keyword evidence="4" id="KW-0964">Secreted</keyword>
<dbReference type="GO" id="GO:0006952">
    <property type="term" value="P:defense response"/>
    <property type="evidence" value="ECO:0007669"/>
    <property type="project" value="InterPro"/>
</dbReference>
<dbReference type="InterPro" id="IPR033899">
    <property type="entry name" value="CXC_Chemokine_domain"/>
</dbReference>
<evidence type="ECO:0000259" key="5">
    <source>
        <dbReference type="SMART" id="SM00199"/>
    </source>
</evidence>
<evidence type="ECO:0000256" key="1">
    <source>
        <dbReference type="ARBA" id="ARBA00004613"/>
    </source>
</evidence>
<dbReference type="GO" id="GO:0006955">
    <property type="term" value="P:immune response"/>
    <property type="evidence" value="ECO:0007669"/>
    <property type="project" value="InterPro"/>
</dbReference>
<name>A0A401NXB2_SCYTO</name>
<dbReference type="OrthoDB" id="8872899at2759"/>
<gene>
    <name evidence="6" type="ORF">scyTo_0004808</name>
</gene>
<dbReference type="GO" id="GO:0008009">
    <property type="term" value="F:chemokine activity"/>
    <property type="evidence" value="ECO:0007669"/>
    <property type="project" value="InterPro"/>
</dbReference>
<evidence type="ECO:0000256" key="4">
    <source>
        <dbReference type="ARBA" id="ARBA00022525"/>
    </source>
</evidence>
<dbReference type="GO" id="GO:0005615">
    <property type="term" value="C:extracellular space"/>
    <property type="evidence" value="ECO:0007669"/>
    <property type="project" value="UniProtKB-KW"/>
</dbReference>
<dbReference type="InterPro" id="IPR039809">
    <property type="entry name" value="Chemokine_b/g/d"/>
</dbReference>
<dbReference type="InterPro" id="IPR001811">
    <property type="entry name" value="Chemokine_IL8-like_dom"/>
</dbReference>
<dbReference type="InterPro" id="IPR001089">
    <property type="entry name" value="Chemokine_CXC"/>
</dbReference>
<dbReference type="PANTHER" id="PTHR12015">
    <property type="entry name" value="SMALL INDUCIBLE CYTOKINE A"/>
    <property type="match status" value="1"/>
</dbReference>
<dbReference type="Pfam" id="PF00048">
    <property type="entry name" value="IL8"/>
    <property type="match status" value="1"/>
</dbReference>
<organism evidence="6 7">
    <name type="scientific">Scyliorhinus torazame</name>
    <name type="common">Cloudy catshark</name>
    <name type="synonym">Catulus torazame</name>
    <dbReference type="NCBI Taxonomy" id="75743"/>
    <lineage>
        <taxon>Eukaryota</taxon>
        <taxon>Metazoa</taxon>
        <taxon>Chordata</taxon>
        <taxon>Craniata</taxon>
        <taxon>Vertebrata</taxon>
        <taxon>Chondrichthyes</taxon>
        <taxon>Elasmobranchii</taxon>
        <taxon>Galeomorphii</taxon>
        <taxon>Galeoidea</taxon>
        <taxon>Carcharhiniformes</taxon>
        <taxon>Scyliorhinidae</taxon>
        <taxon>Scyliorhinus</taxon>
    </lineage>
</organism>
<comment type="subcellular location">
    <subcellularLocation>
        <location evidence="1">Secreted</location>
    </subcellularLocation>
</comment>
<keyword evidence="7" id="KW-1185">Reference proteome</keyword>
<comment type="similarity">
    <text evidence="2">Belongs to the intercrine alpha (chemokine CxC) family.</text>
</comment>
<evidence type="ECO:0000256" key="3">
    <source>
        <dbReference type="ARBA" id="ARBA00022514"/>
    </source>
</evidence>
<evidence type="ECO:0000256" key="2">
    <source>
        <dbReference type="ARBA" id="ARBA00010665"/>
    </source>
</evidence>
<dbReference type="AlphaFoldDB" id="A0A401NXB2"/>
<dbReference type="Proteomes" id="UP000288216">
    <property type="component" value="Unassembled WGS sequence"/>
</dbReference>
<accession>A0A401NXB2</accession>
<dbReference type="OMA" id="SHCEMLE"/>
<dbReference type="EMBL" id="BFAA01001444">
    <property type="protein sequence ID" value="GCB65518.1"/>
    <property type="molecule type" value="Genomic_DNA"/>
</dbReference>
<feature type="domain" description="Chemokine interleukin-8-like" evidence="5">
    <location>
        <begin position="44"/>
        <end position="105"/>
    </location>
</feature>
<evidence type="ECO:0000313" key="7">
    <source>
        <dbReference type="Proteomes" id="UP000288216"/>
    </source>
</evidence>
<dbReference type="InterPro" id="IPR036048">
    <property type="entry name" value="Interleukin_8-like_sf"/>
</dbReference>
<dbReference type="PRINTS" id="PR00437">
    <property type="entry name" value="SMALLCYTKCXC"/>
</dbReference>
<keyword evidence="3" id="KW-0202">Cytokine</keyword>
<evidence type="ECO:0000313" key="6">
    <source>
        <dbReference type="EMBL" id="GCB65518.1"/>
    </source>
</evidence>
<dbReference type="STRING" id="75743.A0A401NXB2"/>
<dbReference type="Gene3D" id="2.40.50.40">
    <property type="match status" value="1"/>
</dbReference>